<dbReference type="EMBL" id="JSYN01000002">
    <property type="protein sequence ID" value="KIA96407.1"/>
    <property type="molecule type" value="Genomic_DNA"/>
</dbReference>
<dbReference type="InterPro" id="IPR007432">
    <property type="entry name" value="DUF480"/>
</dbReference>
<gene>
    <name evidence="3" type="ORF">OC25_01210</name>
</gene>
<proteinExistence type="inferred from homology"/>
<comment type="similarity">
    <text evidence="1">Belongs to the UPF0502 family.</text>
</comment>
<dbReference type="PANTHER" id="PTHR38768">
    <property type="entry name" value="UPF0502 PROTEIN YCEH"/>
    <property type="match status" value="1"/>
</dbReference>
<dbReference type="RefSeq" id="WP_039470900.1">
    <property type="nucleotide sequence ID" value="NZ_JSYN01000002.1"/>
</dbReference>
<dbReference type="AlphaFoldDB" id="A0A0C1FU00"/>
<dbReference type="InterPro" id="IPR036390">
    <property type="entry name" value="WH_DNA-bd_sf"/>
</dbReference>
<reference evidence="3 4" key="1">
    <citation type="submission" date="2014-10" db="EMBL/GenBank/DDBJ databases">
        <title>Pedobacter Kyungheensis.</title>
        <authorList>
            <person name="Anderson B.M."/>
            <person name="Newman J.D."/>
        </authorList>
    </citation>
    <scope>NUCLEOTIDE SEQUENCE [LARGE SCALE GENOMIC DNA]</scope>
    <source>
        <strain evidence="3 4">KACC 16221</strain>
    </source>
</reference>
<sequence>MDNVKPLPDLSAEEQRVLGALIEKSRTTPDYYPMTLNSLTAACNQKSSRNPVVNYDEETVTLTLNQLKIKGLISTATGGSSRATKYKHNLAIVYPLVPSELAIICLLLLRGPLTPGEINSNSGRLYEFESIEEVLTQLQKLSEEEPAFVKQLPKRTGQKEARFVHLLGEQAEIATEPETETTAVAQFDSTKLENRIEKLEKEVEELKELVNLLMDK</sequence>
<evidence type="ECO:0000313" key="4">
    <source>
        <dbReference type="Proteomes" id="UP000031246"/>
    </source>
</evidence>
<dbReference type="PANTHER" id="PTHR38768:SF1">
    <property type="entry name" value="UPF0502 PROTEIN YCEH"/>
    <property type="match status" value="1"/>
</dbReference>
<feature type="coiled-coil region" evidence="2">
    <location>
        <begin position="182"/>
        <end position="216"/>
    </location>
</feature>
<keyword evidence="4" id="KW-1185">Reference proteome</keyword>
<dbReference type="Proteomes" id="UP000031246">
    <property type="component" value="Unassembled WGS sequence"/>
</dbReference>
<accession>A0A0C1FU00</accession>
<comment type="caution">
    <text evidence="3">The sequence shown here is derived from an EMBL/GenBank/DDBJ whole genome shotgun (WGS) entry which is preliminary data.</text>
</comment>
<dbReference type="InterPro" id="IPR036388">
    <property type="entry name" value="WH-like_DNA-bd_sf"/>
</dbReference>
<evidence type="ECO:0000313" key="3">
    <source>
        <dbReference type="EMBL" id="KIA96407.1"/>
    </source>
</evidence>
<evidence type="ECO:0000256" key="2">
    <source>
        <dbReference type="SAM" id="Coils"/>
    </source>
</evidence>
<evidence type="ECO:0000256" key="1">
    <source>
        <dbReference type="HAMAP-Rule" id="MF_01584"/>
    </source>
</evidence>
<keyword evidence="2" id="KW-0175">Coiled coil</keyword>
<name>A0A0C1FU00_9SPHI</name>
<organism evidence="3 4">
    <name type="scientific">Pedobacter kyungheensis</name>
    <dbReference type="NCBI Taxonomy" id="1069985"/>
    <lineage>
        <taxon>Bacteria</taxon>
        <taxon>Pseudomonadati</taxon>
        <taxon>Bacteroidota</taxon>
        <taxon>Sphingobacteriia</taxon>
        <taxon>Sphingobacteriales</taxon>
        <taxon>Sphingobacteriaceae</taxon>
        <taxon>Pedobacter</taxon>
    </lineage>
</organism>
<dbReference type="OrthoDB" id="9784785at2"/>
<dbReference type="Pfam" id="PF04337">
    <property type="entry name" value="DUF480"/>
    <property type="match status" value="1"/>
</dbReference>
<dbReference type="Gene3D" id="1.10.10.10">
    <property type="entry name" value="Winged helix-like DNA-binding domain superfamily/Winged helix DNA-binding domain"/>
    <property type="match status" value="2"/>
</dbReference>
<dbReference type="SUPFAM" id="SSF46785">
    <property type="entry name" value="Winged helix' DNA-binding domain"/>
    <property type="match status" value="2"/>
</dbReference>
<protein>
    <submittedName>
        <fullName evidence="3">Uncharacterized protein</fullName>
    </submittedName>
</protein>
<dbReference type="HAMAP" id="MF_01584">
    <property type="entry name" value="UPF0502"/>
    <property type="match status" value="1"/>
</dbReference>